<dbReference type="SUPFAM" id="SSF52218">
    <property type="entry name" value="Flavoproteins"/>
    <property type="match status" value="1"/>
</dbReference>
<reference evidence="2" key="1">
    <citation type="submission" date="2009-07" db="EMBL/GenBank/DDBJ databases">
        <authorList>
            <person name="Weinstock G."/>
            <person name="Sodergren E."/>
            <person name="Clifton S."/>
            <person name="Fulton L."/>
            <person name="Fulton B."/>
            <person name="Courtney L."/>
            <person name="Fronick C."/>
            <person name="Harrison M."/>
            <person name="Strong C."/>
            <person name="Farmer C."/>
            <person name="Delahaunty K."/>
            <person name="Markovic C."/>
            <person name="Hall O."/>
            <person name="Minx P."/>
            <person name="Tomlinson C."/>
            <person name="Mitreva M."/>
            <person name="Nelson J."/>
            <person name="Hou S."/>
            <person name="Wollam A."/>
            <person name="Pepin K.H."/>
            <person name="Johnson M."/>
            <person name="Bhonagiri V."/>
            <person name="Nash W.E."/>
            <person name="Warren W."/>
            <person name="Chinwalla A."/>
            <person name="Mardis E.R."/>
            <person name="Wilson R.K."/>
        </authorList>
    </citation>
    <scope>NUCLEOTIDE SEQUENCE [LARGE SCALE GENOMIC DNA]</scope>
    <source>
        <strain evidence="2">DSM 14469</strain>
    </source>
</reference>
<keyword evidence="3" id="KW-1185">Reference proteome</keyword>
<feature type="domain" description="Flavodoxin-like" evidence="1">
    <location>
        <begin position="13"/>
        <end position="165"/>
    </location>
</feature>
<protein>
    <submittedName>
        <fullName evidence="2">Flavodoxin</fullName>
    </submittedName>
</protein>
<dbReference type="PANTHER" id="PTHR39201">
    <property type="entry name" value="EXPORTED PROTEIN-RELATED"/>
    <property type="match status" value="1"/>
</dbReference>
<dbReference type="AlphaFoldDB" id="C6LAE9"/>
<gene>
    <name evidence="2" type="ORF">BRYFOR_05591</name>
</gene>
<dbReference type="eggNOG" id="COG0716">
    <property type="taxonomic scope" value="Bacteria"/>
</dbReference>
<dbReference type="PANTHER" id="PTHR39201:SF1">
    <property type="entry name" value="FLAVODOXIN-LIKE DOMAIN-CONTAINING PROTEIN"/>
    <property type="match status" value="1"/>
</dbReference>
<evidence type="ECO:0000313" key="2">
    <source>
        <dbReference type="EMBL" id="EET62556.1"/>
    </source>
</evidence>
<dbReference type="STRING" id="168384.SAMN05660368_02934"/>
<dbReference type="InterPro" id="IPR008254">
    <property type="entry name" value="Flavodoxin/NO_synth"/>
</dbReference>
<dbReference type="Proteomes" id="UP000005561">
    <property type="component" value="Unassembled WGS sequence"/>
</dbReference>
<proteinExistence type="predicted"/>
<dbReference type="EMBL" id="ACCL02000002">
    <property type="protein sequence ID" value="EET62556.1"/>
    <property type="molecule type" value="Genomic_DNA"/>
</dbReference>
<dbReference type="GO" id="GO:0016651">
    <property type="term" value="F:oxidoreductase activity, acting on NAD(P)H"/>
    <property type="evidence" value="ECO:0007669"/>
    <property type="project" value="UniProtKB-ARBA"/>
</dbReference>
<organism evidence="2 3">
    <name type="scientific">Marvinbryantia formatexigens DSM 14469</name>
    <dbReference type="NCBI Taxonomy" id="478749"/>
    <lineage>
        <taxon>Bacteria</taxon>
        <taxon>Bacillati</taxon>
        <taxon>Bacillota</taxon>
        <taxon>Clostridia</taxon>
        <taxon>Lachnospirales</taxon>
        <taxon>Lachnospiraceae</taxon>
        <taxon>Marvinbryantia</taxon>
    </lineage>
</organism>
<evidence type="ECO:0000313" key="3">
    <source>
        <dbReference type="Proteomes" id="UP000005561"/>
    </source>
</evidence>
<dbReference type="NCBIfam" id="NF005501">
    <property type="entry name" value="PRK07116.1"/>
    <property type="match status" value="1"/>
</dbReference>
<name>C6LAE9_9FIRM</name>
<sequence length="169" mass="18607">MIFRKGKVLTMSKVLVAYFSASGVTAKLAKRLAEAIGADLHEIQPEVPYTDADLDWMNKKSRSSVEMNDKSFRPAVANKMENMEQYSVIFTAFPIWWYVAPTIVNTFLEQYELTGKTIIPLATSGSSGMGNTNKELAVSCPGAELKEGKRFPADASAEELKAWAEGFGI</sequence>
<accession>C6LAE9</accession>
<dbReference type="Pfam" id="PF12682">
    <property type="entry name" value="Flavodoxin_4"/>
    <property type="match status" value="1"/>
</dbReference>
<dbReference type="GO" id="GO:0010181">
    <property type="term" value="F:FMN binding"/>
    <property type="evidence" value="ECO:0007669"/>
    <property type="project" value="InterPro"/>
</dbReference>
<dbReference type="InterPro" id="IPR029039">
    <property type="entry name" value="Flavoprotein-like_sf"/>
</dbReference>
<evidence type="ECO:0000259" key="1">
    <source>
        <dbReference type="Pfam" id="PF12682"/>
    </source>
</evidence>
<comment type="caution">
    <text evidence="2">The sequence shown here is derived from an EMBL/GenBank/DDBJ whole genome shotgun (WGS) entry which is preliminary data.</text>
</comment>
<dbReference type="Gene3D" id="3.40.50.360">
    <property type="match status" value="1"/>
</dbReference>